<protein>
    <submittedName>
        <fullName evidence="2">Uncharacterized protein</fullName>
    </submittedName>
</protein>
<feature type="compositionally biased region" description="Basic and acidic residues" evidence="1">
    <location>
        <begin position="139"/>
        <end position="151"/>
    </location>
</feature>
<proteinExistence type="predicted"/>
<organism evidence="2 3">
    <name type="scientific">Pleurodeles waltl</name>
    <name type="common">Iberian ribbed newt</name>
    <dbReference type="NCBI Taxonomy" id="8319"/>
    <lineage>
        <taxon>Eukaryota</taxon>
        <taxon>Metazoa</taxon>
        <taxon>Chordata</taxon>
        <taxon>Craniata</taxon>
        <taxon>Vertebrata</taxon>
        <taxon>Euteleostomi</taxon>
        <taxon>Amphibia</taxon>
        <taxon>Batrachia</taxon>
        <taxon>Caudata</taxon>
        <taxon>Salamandroidea</taxon>
        <taxon>Salamandridae</taxon>
        <taxon>Pleurodelinae</taxon>
        <taxon>Pleurodeles</taxon>
    </lineage>
</organism>
<dbReference type="EMBL" id="JANPWB010000014">
    <property type="protein sequence ID" value="KAJ1096438.1"/>
    <property type="molecule type" value="Genomic_DNA"/>
</dbReference>
<sequence length="151" mass="16843">MLFQWSRCIAQNIICILVNHHVMYACHIAIPFTVCDGSDQSDPHTSATGAATAWEDPEVNPRSSLPIGSGLYPLDPGEFKGRVAELEGRADGRRGNIQEALEDPTRRLVRTQRMRRLLGPSGNPENRARPEQRIIAVPTRDEDCRPREADS</sequence>
<name>A0AAV7M3I4_PLEWA</name>
<comment type="caution">
    <text evidence="2">The sequence shown here is derived from an EMBL/GenBank/DDBJ whole genome shotgun (WGS) entry which is preliminary data.</text>
</comment>
<dbReference type="PROSITE" id="PS51257">
    <property type="entry name" value="PROKAR_LIPOPROTEIN"/>
    <property type="match status" value="1"/>
</dbReference>
<feature type="region of interest" description="Disordered" evidence="1">
    <location>
        <begin position="38"/>
        <end position="74"/>
    </location>
</feature>
<keyword evidence="3" id="KW-1185">Reference proteome</keyword>
<feature type="compositionally biased region" description="Basic residues" evidence="1">
    <location>
        <begin position="107"/>
        <end position="116"/>
    </location>
</feature>
<dbReference type="Proteomes" id="UP001066276">
    <property type="component" value="Chromosome 10"/>
</dbReference>
<evidence type="ECO:0000313" key="2">
    <source>
        <dbReference type="EMBL" id="KAJ1096438.1"/>
    </source>
</evidence>
<feature type="compositionally biased region" description="Basic and acidic residues" evidence="1">
    <location>
        <begin position="86"/>
        <end position="96"/>
    </location>
</feature>
<evidence type="ECO:0000256" key="1">
    <source>
        <dbReference type="SAM" id="MobiDB-lite"/>
    </source>
</evidence>
<feature type="region of interest" description="Disordered" evidence="1">
    <location>
        <begin position="86"/>
        <end position="151"/>
    </location>
</feature>
<evidence type="ECO:0000313" key="3">
    <source>
        <dbReference type="Proteomes" id="UP001066276"/>
    </source>
</evidence>
<accession>A0AAV7M3I4</accession>
<feature type="compositionally biased region" description="Polar residues" evidence="1">
    <location>
        <begin position="38"/>
        <end position="49"/>
    </location>
</feature>
<dbReference type="AlphaFoldDB" id="A0AAV7M3I4"/>
<reference evidence="2" key="1">
    <citation type="journal article" date="2022" name="bioRxiv">
        <title>Sequencing and chromosome-scale assembly of the giantPleurodeles waltlgenome.</title>
        <authorList>
            <person name="Brown T."/>
            <person name="Elewa A."/>
            <person name="Iarovenko S."/>
            <person name="Subramanian E."/>
            <person name="Araus A.J."/>
            <person name="Petzold A."/>
            <person name="Susuki M."/>
            <person name="Suzuki K.-i.T."/>
            <person name="Hayashi T."/>
            <person name="Toyoda A."/>
            <person name="Oliveira C."/>
            <person name="Osipova E."/>
            <person name="Leigh N.D."/>
            <person name="Simon A."/>
            <person name="Yun M.H."/>
        </authorList>
    </citation>
    <scope>NUCLEOTIDE SEQUENCE</scope>
    <source>
        <strain evidence="2">20211129_DDA</strain>
        <tissue evidence="2">Liver</tissue>
    </source>
</reference>
<gene>
    <name evidence="2" type="ORF">NDU88_001580</name>
</gene>